<dbReference type="PANTHER" id="PTHR34407:SF1">
    <property type="entry name" value="SGNH HYDROLASE-TYPE ESTERASE DOMAIN-CONTAINING PROTEIN"/>
    <property type="match status" value="1"/>
</dbReference>
<evidence type="ECO:0000259" key="1">
    <source>
        <dbReference type="Pfam" id="PF13472"/>
    </source>
</evidence>
<sequence>MSILHRERRTLPIGCALAVLLLALRPGIAGEAEAGADVARVFAAARAGAPLRYVALGGSITQSGEGWIGPWLTEKFPSSRVTTVNSGMSATGSALGVFRIERDVIAHQPDLVAIETCVNDDSLPDDVAIRYLESLVVRLRQLPHPPAIIFLEAAAKQGSRIQRHRQVARHYGLLEVDLQAAIDAELKRTGQDWTAFFSDAVHPNEAGNRFYARTIEQTLAPLLDKKPVDGRSVLPHPISEKPLILDGRMVPLFGITGVPGWRKNASPPFWMDAFFNGTLSASEPGAALEIPFRGTWAGVFYPMDKGYGTFDASIDGGAPLRVAPNTRGGYSLDIVGRDLPAGEHVLRITLPAPDSTPGVNGEVRLGYLLVAGEGTQ</sequence>
<dbReference type="STRING" id="690879.TSACC_2949"/>
<proteinExistence type="predicted"/>
<feature type="domain" description="SGNH hydrolase-type esterase" evidence="1">
    <location>
        <begin position="55"/>
        <end position="209"/>
    </location>
</feature>
<accession>A0A146G4J4</accession>
<dbReference type="Gene3D" id="3.40.50.1110">
    <property type="entry name" value="SGNH hydrolase"/>
    <property type="match status" value="1"/>
</dbReference>
<dbReference type="InterPro" id="IPR013830">
    <property type="entry name" value="SGNH_hydro"/>
</dbReference>
<dbReference type="CDD" id="cd00229">
    <property type="entry name" value="SGNH_hydrolase"/>
    <property type="match status" value="1"/>
</dbReference>
<organism evidence="2 3">
    <name type="scientific">Terrimicrobium sacchariphilum</name>
    <dbReference type="NCBI Taxonomy" id="690879"/>
    <lineage>
        <taxon>Bacteria</taxon>
        <taxon>Pseudomonadati</taxon>
        <taxon>Verrucomicrobiota</taxon>
        <taxon>Terrimicrobiia</taxon>
        <taxon>Terrimicrobiales</taxon>
        <taxon>Terrimicrobiaceae</taxon>
        <taxon>Terrimicrobium</taxon>
    </lineage>
</organism>
<name>A0A146G4J4_TERSA</name>
<dbReference type="EMBL" id="BDCO01000002">
    <property type="protein sequence ID" value="GAT32550.1"/>
    <property type="molecule type" value="Genomic_DNA"/>
</dbReference>
<dbReference type="InterPro" id="IPR036514">
    <property type="entry name" value="SGNH_hydro_sf"/>
</dbReference>
<dbReference type="Proteomes" id="UP000076023">
    <property type="component" value="Unassembled WGS sequence"/>
</dbReference>
<dbReference type="InParanoid" id="A0A146G4J4"/>
<dbReference type="Gene3D" id="2.60.120.260">
    <property type="entry name" value="Galactose-binding domain-like"/>
    <property type="match status" value="1"/>
</dbReference>
<dbReference type="RefSeq" id="WP_084400211.1">
    <property type="nucleotide sequence ID" value="NZ_BDCO01000002.1"/>
</dbReference>
<dbReference type="GO" id="GO:0016788">
    <property type="term" value="F:hydrolase activity, acting on ester bonds"/>
    <property type="evidence" value="ECO:0007669"/>
    <property type="project" value="UniProtKB-ARBA"/>
</dbReference>
<keyword evidence="3" id="KW-1185">Reference proteome</keyword>
<evidence type="ECO:0000313" key="2">
    <source>
        <dbReference type="EMBL" id="GAT32550.1"/>
    </source>
</evidence>
<dbReference type="AlphaFoldDB" id="A0A146G4J4"/>
<dbReference type="SUPFAM" id="SSF52266">
    <property type="entry name" value="SGNH hydrolase"/>
    <property type="match status" value="1"/>
</dbReference>
<comment type="caution">
    <text evidence="2">The sequence shown here is derived from an EMBL/GenBank/DDBJ whole genome shotgun (WGS) entry which is preliminary data.</text>
</comment>
<evidence type="ECO:0000313" key="3">
    <source>
        <dbReference type="Proteomes" id="UP000076023"/>
    </source>
</evidence>
<dbReference type="Pfam" id="PF13472">
    <property type="entry name" value="Lipase_GDSL_2"/>
    <property type="match status" value="1"/>
</dbReference>
<dbReference type="OrthoDB" id="9796689at2"/>
<gene>
    <name evidence="2" type="ORF">TSACC_2949</name>
</gene>
<dbReference type="PANTHER" id="PTHR34407">
    <property type="entry name" value="EXPRESSED PROTEIN"/>
    <property type="match status" value="1"/>
</dbReference>
<protein>
    <submittedName>
        <fullName evidence="2">LysophospholiPASe L1</fullName>
    </submittedName>
</protein>
<reference evidence="3" key="1">
    <citation type="journal article" date="2017" name="Genome Announc.">
        <title>Draft Genome Sequence of Terrimicrobium sacchariphilum NM-5T, a Facultative Anaerobic Soil Bacterium of the Class Spartobacteria.</title>
        <authorList>
            <person name="Qiu Y.L."/>
            <person name="Tourlousse D.M."/>
            <person name="Matsuura N."/>
            <person name="Ohashi A."/>
            <person name="Sekiguchi Y."/>
        </authorList>
    </citation>
    <scope>NUCLEOTIDE SEQUENCE [LARGE SCALE GENOMIC DNA]</scope>
    <source>
        <strain evidence="3">NM-5</strain>
    </source>
</reference>